<protein>
    <recommendedName>
        <fullName evidence="3">Fimbrillin family protein</fullName>
    </recommendedName>
</protein>
<organism evidence="1 2">
    <name type="scientific">Parabacteroides faecis</name>
    <dbReference type="NCBI Taxonomy" id="1217282"/>
    <lineage>
        <taxon>Bacteria</taxon>
        <taxon>Pseudomonadati</taxon>
        <taxon>Bacteroidota</taxon>
        <taxon>Bacteroidia</taxon>
        <taxon>Bacteroidales</taxon>
        <taxon>Tannerellaceae</taxon>
        <taxon>Parabacteroides</taxon>
    </lineage>
</organism>
<dbReference type="InterPro" id="IPR042278">
    <property type="entry name" value="Mfa-like_1_N"/>
</dbReference>
<dbReference type="EMBL" id="JACHOC010000005">
    <property type="protein sequence ID" value="MBB4623089.1"/>
    <property type="molecule type" value="Genomic_DNA"/>
</dbReference>
<name>A0ABR6KNW7_9BACT</name>
<accession>A0ABR6KNW7</accession>
<dbReference type="Gene3D" id="2.60.40.2630">
    <property type="match status" value="1"/>
</dbReference>
<sequence>MNINTSYLLAFILILTGCSNEIGIEEEPHPINEVPVPILIMPKGIDATTKALVDEFTKENINEIGIYGTSNTKVIYNGISPSQIGNNQELIFTNTSLVYPADGNSITLAGYYPRQSKGTAYTINNNSLQFTLTGEEDLMYAASINAGNKKAPEAVNLNFTHKLTNVKFNLVNGTDNILPDGYISITTDTPNSGSLDLSNGTITIDKTSITTFALSTNINANTLASKDTISVNENLLLFPELAYTFKLRIGDQSYNIQIDTTNQPAWKEGISYLLTITIKKLNTLKSFTKSDDKAESLSGSFIQGNFTQTKK</sequence>
<dbReference type="RefSeq" id="WP_183671315.1">
    <property type="nucleotide sequence ID" value="NZ_BMPB01000005.1"/>
</dbReference>
<dbReference type="CDD" id="cd13120">
    <property type="entry name" value="BF2867_like_N"/>
    <property type="match status" value="1"/>
</dbReference>
<proteinExistence type="predicted"/>
<dbReference type="Proteomes" id="UP000533637">
    <property type="component" value="Unassembled WGS sequence"/>
</dbReference>
<dbReference type="InterPro" id="IPR025049">
    <property type="entry name" value="Mfa-like_1"/>
</dbReference>
<keyword evidence="2" id="KW-1185">Reference proteome</keyword>
<comment type="caution">
    <text evidence="1">The sequence shown here is derived from an EMBL/GenBank/DDBJ whole genome shotgun (WGS) entry which is preliminary data.</text>
</comment>
<evidence type="ECO:0000313" key="2">
    <source>
        <dbReference type="Proteomes" id="UP000533637"/>
    </source>
</evidence>
<dbReference type="Pfam" id="PF13149">
    <property type="entry name" value="Mfa_like_1"/>
    <property type="match status" value="1"/>
</dbReference>
<dbReference type="Gene3D" id="2.60.40.2620">
    <property type="entry name" value="Fimbrillin-like"/>
    <property type="match status" value="1"/>
</dbReference>
<evidence type="ECO:0008006" key="3">
    <source>
        <dbReference type="Google" id="ProtNLM"/>
    </source>
</evidence>
<evidence type="ECO:0000313" key="1">
    <source>
        <dbReference type="EMBL" id="MBB4623089.1"/>
    </source>
</evidence>
<reference evidence="1 2" key="1">
    <citation type="submission" date="2020-08" db="EMBL/GenBank/DDBJ databases">
        <title>Genomic Encyclopedia of Type Strains, Phase IV (KMG-IV): sequencing the most valuable type-strain genomes for metagenomic binning, comparative biology and taxonomic classification.</title>
        <authorList>
            <person name="Goeker M."/>
        </authorList>
    </citation>
    <scope>NUCLEOTIDE SEQUENCE [LARGE SCALE GENOMIC DNA]</scope>
    <source>
        <strain evidence="1 2">DSM 102983</strain>
    </source>
</reference>
<gene>
    <name evidence="1" type="ORF">GGQ57_002998</name>
</gene>